<name>A0AAV2PMN5_MEGNR</name>
<accession>A0AAV2PMN5</accession>
<organism evidence="2 3">
    <name type="scientific">Meganyctiphanes norvegica</name>
    <name type="common">Northern krill</name>
    <name type="synonym">Thysanopoda norvegica</name>
    <dbReference type="NCBI Taxonomy" id="48144"/>
    <lineage>
        <taxon>Eukaryota</taxon>
        <taxon>Metazoa</taxon>
        <taxon>Ecdysozoa</taxon>
        <taxon>Arthropoda</taxon>
        <taxon>Crustacea</taxon>
        <taxon>Multicrustacea</taxon>
        <taxon>Malacostraca</taxon>
        <taxon>Eumalacostraca</taxon>
        <taxon>Eucarida</taxon>
        <taxon>Euphausiacea</taxon>
        <taxon>Euphausiidae</taxon>
        <taxon>Meganyctiphanes</taxon>
    </lineage>
</organism>
<sequence length="602" mass="66755">MALEKSPYIGKQAQHSDDDWRYYQLKERSKSCSMSIPSIIVSPSKFPNSSPTHGNANNDIDSMFEPGYRNIPTSPRNYKASPHQSQPSSPYHDSAYGSSPPSPCNFFPSPHRSQPTSPYHDCPSSPIPNALYSSQQDNSPFFQFGTYLTPHSFKSNNISHSGGRCFIPEKETQSNSSSNLFVLRNAGETMQNQDKSVIYAHSHSYQSCQQSTVNAGNIRAKSISNESSVICNAANRQCLGTNTTMAIPQCSELSNTVPSTTVHCIPNNQTINSSVLQQKIQDEFIAQRAVAPELIAKYSHNSGYGRIDDSPDEWTDKAYYFSGNMNSSKSNNAPYLSNLSIPQQAETWEFKSISHPYVSRNTGYTMQNQSSSSIHVNNSYLQINPQNCQSYTSCQQPIANGEYARAISVSSNESKLIINTENVQYNGTARSTTEIPHHISTNVLPTPDCSALANAIATTAAHCTQNIALTNNSFCQQQNQDEFMAQRATSLEVISSESHNSGYGRIDESPDDWQDISYIFNTSVPQQIKAQQLSTTSHSSVGRADLNSCSVQQQNPQEYIQMGVNYAQPTFNQREFQMEISQPSGYGSVTECPDFWMDDFDL</sequence>
<proteinExistence type="predicted"/>
<keyword evidence="3" id="KW-1185">Reference proteome</keyword>
<evidence type="ECO:0000313" key="2">
    <source>
        <dbReference type="EMBL" id="CAL4060312.1"/>
    </source>
</evidence>
<reference evidence="2 3" key="1">
    <citation type="submission" date="2024-05" db="EMBL/GenBank/DDBJ databases">
        <authorList>
            <person name="Wallberg A."/>
        </authorList>
    </citation>
    <scope>NUCLEOTIDE SEQUENCE [LARGE SCALE GENOMIC DNA]</scope>
</reference>
<dbReference type="EMBL" id="CAXKWB010000326">
    <property type="protein sequence ID" value="CAL4060312.1"/>
    <property type="molecule type" value="Genomic_DNA"/>
</dbReference>
<protein>
    <submittedName>
        <fullName evidence="2">Uncharacterized protein</fullName>
    </submittedName>
</protein>
<dbReference type="AlphaFoldDB" id="A0AAV2PMN5"/>
<feature type="compositionally biased region" description="Low complexity" evidence="1">
    <location>
        <begin position="81"/>
        <end position="94"/>
    </location>
</feature>
<comment type="caution">
    <text evidence="2">The sequence shown here is derived from an EMBL/GenBank/DDBJ whole genome shotgun (WGS) entry which is preliminary data.</text>
</comment>
<dbReference type="Proteomes" id="UP001497623">
    <property type="component" value="Unassembled WGS sequence"/>
</dbReference>
<feature type="compositionally biased region" description="Polar residues" evidence="1">
    <location>
        <begin position="48"/>
        <end position="60"/>
    </location>
</feature>
<feature type="region of interest" description="Disordered" evidence="1">
    <location>
        <begin position="43"/>
        <end position="123"/>
    </location>
</feature>
<evidence type="ECO:0000256" key="1">
    <source>
        <dbReference type="SAM" id="MobiDB-lite"/>
    </source>
</evidence>
<gene>
    <name evidence="2" type="ORF">MNOR_LOCUS1240</name>
</gene>
<evidence type="ECO:0000313" key="3">
    <source>
        <dbReference type="Proteomes" id="UP001497623"/>
    </source>
</evidence>